<reference evidence="2" key="1">
    <citation type="journal article" date="2020" name="Stud. Mycol.">
        <title>101 Dothideomycetes genomes: a test case for predicting lifestyles and emergence of pathogens.</title>
        <authorList>
            <person name="Haridas S."/>
            <person name="Albert R."/>
            <person name="Binder M."/>
            <person name="Bloem J."/>
            <person name="Labutti K."/>
            <person name="Salamov A."/>
            <person name="Andreopoulos B."/>
            <person name="Baker S."/>
            <person name="Barry K."/>
            <person name="Bills G."/>
            <person name="Bluhm B."/>
            <person name="Cannon C."/>
            <person name="Castanera R."/>
            <person name="Culley D."/>
            <person name="Daum C."/>
            <person name="Ezra D."/>
            <person name="Gonzalez J."/>
            <person name="Henrissat B."/>
            <person name="Kuo A."/>
            <person name="Liang C."/>
            <person name="Lipzen A."/>
            <person name="Lutzoni F."/>
            <person name="Magnuson J."/>
            <person name="Mondo S."/>
            <person name="Nolan M."/>
            <person name="Ohm R."/>
            <person name="Pangilinan J."/>
            <person name="Park H.-J."/>
            <person name="Ramirez L."/>
            <person name="Alfaro M."/>
            <person name="Sun H."/>
            <person name="Tritt A."/>
            <person name="Yoshinaga Y."/>
            <person name="Zwiers L.-H."/>
            <person name="Turgeon B."/>
            <person name="Goodwin S."/>
            <person name="Spatafora J."/>
            <person name="Crous P."/>
            <person name="Grigoriev I."/>
        </authorList>
    </citation>
    <scope>NUCLEOTIDE SEQUENCE</scope>
    <source>
        <strain evidence="2">CBS 279.74</strain>
    </source>
</reference>
<dbReference type="AlphaFoldDB" id="A0A6G1KQL7"/>
<keyword evidence="3" id="KW-1185">Reference proteome</keyword>
<organism evidence="2 3">
    <name type="scientific">Pleomassaria siparia CBS 279.74</name>
    <dbReference type="NCBI Taxonomy" id="1314801"/>
    <lineage>
        <taxon>Eukaryota</taxon>
        <taxon>Fungi</taxon>
        <taxon>Dikarya</taxon>
        <taxon>Ascomycota</taxon>
        <taxon>Pezizomycotina</taxon>
        <taxon>Dothideomycetes</taxon>
        <taxon>Pleosporomycetidae</taxon>
        <taxon>Pleosporales</taxon>
        <taxon>Pleomassariaceae</taxon>
        <taxon>Pleomassaria</taxon>
    </lineage>
</organism>
<protein>
    <recommendedName>
        <fullName evidence="4">Lytic polysaccharide monooxygenase</fullName>
    </recommendedName>
</protein>
<feature type="chain" id="PRO_5026192554" description="Lytic polysaccharide monooxygenase" evidence="1">
    <location>
        <begin position="20"/>
        <end position="175"/>
    </location>
</feature>
<keyword evidence="1" id="KW-0732">Signal</keyword>
<evidence type="ECO:0008006" key="4">
    <source>
        <dbReference type="Google" id="ProtNLM"/>
    </source>
</evidence>
<evidence type="ECO:0000256" key="1">
    <source>
        <dbReference type="SAM" id="SignalP"/>
    </source>
</evidence>
<dbReference type="EMBL" id="MU005764">
    <property type="protein sequence ID" value="KAF2715139.1"/>
    <property type="molecule type" value="Genomic_DNA"/>
</dbReference>
<evidence type="ECO:0000313" key="3">
    <source>
        <dbReference type="Proteomes" id="UP000799428"/>
    </source>
</evidence>
<name>A0A6G1KQL7_9PLEO</name>
<proteinExistence type="predicted"/>
<dbReference type="Proteomes" id="UP000799428">
    <property type="component" value="Unassembled WGS sequence"/>
</dbReference>
<feature type="signal peptide" evidence="1">
    <location>
        <begin position="1"/>
        <end position="19"/>
    </location>
</feature>
<accession>A0A6G1KQL7</accession>
<evidence type="ECO:0000313" key="2">
    <source>
        <dbReference type="EMBL" id="KAF2715139.1"/>
    </source>
</evidence>
<sequence>MMHFLTLLNVGIAATLVAAVPGASNAVNKAERARSQTCINYPGGTLVPGVVDSWTPVCFHPPNPTTANSSSTTVTKIHTHSHLIPTISVPAPPIGTPEVGPFYTKLCITLSGRAPVPTPGSWPPVCSNVPHPPRPVESSSTVSTSEQVVPWTTDHIVNTLITITFAKPSTTTTKT</sequence>
<gene>
    <name evidence="2" type="ORF">K504DRAFT_510269</name>
</gene>